<accession>A0A1H4BMW9</accession>
<dbReference type="GO" id="GO:0004177">
    <property type="term" value="F:aminopeptidase activity"/>
    <property type="evidence" value="ECO:0007669"/>
    <property type="project" value="UniProtKB-KW"/>
</dbReference>
<dbReference type="RefSeq" id="WP_090556008.1">
    <property type="nucleotide sequence ID" value="NZ_FNRA01000003.1"/>
</dbReference>
<reference evidence="2 3" key="1">
    <citation type="submission" date="2016-10" db="EMBL/GenBank/DDBJ databases">
        <authorList>
            <person name="de Groot N.N."/>
        </authorList>
    </citation>
    <scope>NUCLEOTIDE SEQUENCE [LARGE SCALE GENOMIC DNA]</scope>
    <source>
        <strain evidence="2 3">DSM 19033</strain>
    </source>
</reference>
<dbReference type="OrthoDB" id="9778516at2"/>
<organism evidence="2 3">
    <name type="scientific">Pedobacter hartonius</name>
    <dbReference type="NCBI Taxonomy" id="425514"/>
    <lineage>
        <taxon>Bacteria</taxon>
        <taxon>Pseudomonadati</taxon>
        <taxon>Bacteroidota</taxon>
        <taxon>Sphingobacteriia</taxon>
        <taxon>Sphingobacteriales</taxon>
        <taxon>Sphingobacteriaceae</taxon>
        <taxon>Pedobacter</taxon>
    </lineage>
</organism>
<sequence>MTKTRKNIWSVNTAGISRLKIRYHVNTFGQTAENSFIDDEHAYLSAPGIFLYAAGMLHQSSVIHIKPYKYWTRISTSLNPLKDDPFTLFQLWNGKRLIPASLKSLDYNRKNNTAELWLADGISHYYKNLIMHRAALYPTENYLDNIAGEFTRLMNNHEGTDEY</sequence>
<dbReference type="AlphaFoldDB" id="A0A1H4BMW9"/>
<keyword evidence="2" id="KW-0031">Aminopeptidase</keyword>
<keyword evidence="2" id="KW-0378">Hydrolase</keyword>
<dbReference type="InterPro" id="IPR027268">
    <property type="entry name" value="Peptidase_M4/M1_CTD_sf"/>
</dbReference>
<dbReference type="Gene3D" id="1.10.390.10">
    <property type="entry name" value="Neutral Protease Domain 2"/>
    <property type="match status" value="1"/>
</dbReference>
<evidence type="ECO:0000259" key="1">
    <source>
        <dbReference type="Pfam" id="PF05299"/>
    </source>
</evidence>
<protein>
    <submittedName>
        <fullName evidence="2">M61 glycyl aminopeptidase</fullName>
    </submittedName>
</protein>
<name>A0A1H4BMW9_9SPHI</name>
<gene>
    <name evidence="2" type="ORF">SAMN05443550_103399</name>
</gene>
<dbReference type="EMBL" id="FNRA01000003">
    <property type="protein sequence ID" value="SEA49162.1"/>
    <property type="molecule type" value="Genomic_DNA"/>
</dbReference>
<dbReference type="STRING" id="425514.SAMN05443550_103399"/>
<evidence type="ECO:0000313" key="2">
    <source>
        <dbReference type="EMBL" id="SEA49162.1"/>
    </source>
</evidence>
<dbReference type="Pfam" id="PF05299">
    <property type="entry name" value="Peptidase_M61"/>
    <property type="match status" value="1"/>
</dbReference>
<proteinExistence type="predicted"/>
<feature type="domain" description="Peptidase M61 catalytic" evidence="1">
    <location>
        <begin position="89"/>
        <end position="157"/>
    </location>
</feature>
<keyword evidence="3" id="KW-1185">Reference proteome</keyword>
<dbReference type="InterPro" id="IPR007963">
    <property type="entry name" value="Peptidase_M61_catalytic"/>
</dbReference>
<dbReference type="Proteomes" id="UP000198850">
    <property type="component" value="Unassembled WGS sequence"/>
</dbReference>
<evidence type="ECO:0000313" key="3">
    <source>
        <dbReference type="Proteomes" id="UP000198850"/>
    </source>
</evidence>
<keyword evidence="2" id="KW-0645">Protease</keyword>